<keyword evidence="5" id="KW-0067">ATP-binding</keyword>
<dbReference type="EMBL" id="UOFJ01000076">
    <property type="protein sequence ID" value="VAW62709.1"/>
    <property type="molecule type" value="Genomic_DNA"/>
</dbReference>
<feature type="domain" description="APS kinase" evidence="7">
    <location>
        <begin position="236"/>
        <end position="388"/>
    </location>
</feature>
<evidence type="ECO:0000313" key="9">
    <source>
        <dbReference type="EMBL" id="VAW62709.1"/>
    </source>
</evidence>
<accession>A0A3B0XLI2</accession>
<gene>
    <name evidence="9" type="ORF">MNBD_GAMMA10-1338</name>
</gene>
<feature type="non-terminal residue" evidence="9">
    <location>
        <position position="1"/>
    </location>
</feature>
<dbReference type="AlphaFoldDB" id="A0A3B0XLI2"/>
<dbReference type="GO" id="GO:0004781">
    <property type="term" value="F:sulfate adenylyltransferase (ATP) activity"/>
    <property type="evidence" value="ECO:0007669"/>
    <property type="project" value="InterPro"/>
</dbReference>
<dbReference type="PANTHER" id="PTHR42700:SF1">
    <property type="entry name" value="SULFATE ADENYLYLTRANSFERASE"/>
    <property type="match status" value="1"/>
</dbReference>
<dbReference type="NCBIfam" id="TIGR00455">
    <property type="entry name" value="apsK"/>
    <property type="match status" value="1"/>
</dbReference>
<dbReference type="InterPro" id="IPR027417">
    <property type="entry name" value="P-loop_NTPase"/>
</dbReference>
<evidence type="ECO:0000256" key="3">
    <source>
        <dbReference type="ARBA" id="ARBA00022679"/>
    </source>
</evidence>
<dbReference type="GO" id="GO:0005737">
    <property type="term" value="C:cytoplasm"/>
    <property type="evidence" value="ECO:0007669"/>
    <property type="project" value="TreeGrafter"/>
</dbReference>
<dbReference type="EC" id="2.7.1.25" evidence="2"/>
<dbReference type="CDD" id="cd02027">
    <property type="entry name" value="APSK"/>
    <property type="match status" value="1"/>
</dbReference>
<dbReference type="FunFam" id="3.40.50.300:FF:000802">
    <property type="entry name" value="Sulfate adenylyltransferase"/>
    <property type="match status" value="1"/>
</dbReference>
<keyword evidence="9" id="KW-0418">Kinase</keyword>
<evidence type="ECO:0000256" key="1">
    <source>
        <dbReference type="ARBA" id="ARBA00001823"/>
    </source>
</evidence>
<evidence type="ECO:0000259" key="7">
    <source>
        <dbReference type="Pfam" id="PF01583"/>
    </source>
</evidence>
<dbReference type="Pfam" id="PF01583">
    <property type="entry name" value="APS_kinase"/>
    <property type="match status" value="1"/>
</dbReference>
<comment type="catalytic activity">
    <reaction evidence="1">
        <text>adenosine 5'-phosphosulfate + ATP = 3'-phosphoadenylyl sulfate + ADP + H(+)</text>
        <dbReference type="Rhea" id="RHEA:24152"/>
        <dbReference type="ChEBI" id="CHEBI:15378"/>
        <dbReference type="ChEBI" id="CHEBI:30616"/>
        <dbReference type="ChEBI" id="CHEBI:58243"/>
        <dbReference type="ChEBI" id="CHEBI:58339"/>
        <dbReference type="ChEBI" id="CHEBI:456216"/>
        <dbReference type="EC" id="2.7.1.25"/>
    </reaction>
</comment>
<name>A0A3B0XLI2_9ZZZZ</name>
<comment type="pathway">
    <text evidence="6">Sulfur metabolism; hydrogen sulfide biosynthesis; sulfite from sulfate.</text>
</comment>
<dbReference type="InterPro" id="IPR059117">
    <property type="entry name" value="APS_kinase_dom"/>
</dbReference>
<dbReference type="GO" id="GO:0010134">
    <property type="term" value="P:sulfate assimilation via adenylyl sulfate reduction"/>
    <property type="evidence" value="ECO:0007669"/>
    <property type="project" value="TreeGrafter"/>
</dbReference>
<protein>
    <recommendedName>
        <fullName evidence="2">adenylyl-sulfate kinase</fullName>
        <ecNumber evidence="2">2.7.1.25</ecNumber>
    </recommendedName>
</protein>
<proteinExistence type="predicted"/>
<dbReference type="Pfam" id="PF01747">
    <property type="entry name" value="ATP-sulfurylase"/>
    <property type="match status" value="1"/>
</dbReference>
<dbReference type="InterPro" id="IPR002891">
    <property type="entry name" value="APS"/>
</dbReference>
<dbReference type="GO" id="GO:0004020">
    <property type="term" value="F:adenylylsulfate kinase activity"/>
    <property type="evidence" value="ECO:0007669"/>
    <property type="project" value="UniProtKB-EC"/>
</dbReference>
<dbReference type="InterPro" id="IPR050512">
    <property type="entry name" value="Sulf_AdTrans/APS_kinase"/>
</dbReference>
<dbReference type="GO" id="GO:0019379">
    <property type="term" value="P:sulfate assimilation, phosphoadenylyl sulfate reduction by phosphoadenylyl-sulfate reductase (thioredoxin)"/>
    <property type="evidence" value="ECO:0007669"/>
    <property type="project" value="TreeGrafter"/>
</dbReference>
<keyword evidence="3 9" id="KW-0808">Transferase</keyword>
<dbReference type="Gene3D" id="3.40.50.300">
    <property type="entry name" value="P-loop containing nucleotide triphosphate hydrolases"/>
    <property type="match status" value="1"/>
</dbReference>
<dbReference type="InterPro" id="IPR024951">
    <property type="entry name" value="Sulfurylase_cat_dom"/>
</dbReference>
<dbReference type="GO" id="GO:0005524">
    <property type="term" value="F:ATP binding"/>
    <property type="evidence" value="ECO:0007669"/>
    <property type="project" value="UniProtKB-KW"/>
</dbReference>
<evidence type="ECO:0000256" key="5">
    <source>
        <dbReference type="ARBA" id="ARBA00022840"/>
    </source>
</evidence>
<feature type="domain" description="Sulphate adenylyltransferase catalytic" evidence="8">
    <location>
        <begin position="13"/>
        <end position="228"/>
    </location>
</feature>
<evidence type="ECO:0000256" key="2">
    <source>
        <dbReference type="ARBA" id="ARBA00012121"/>
    </source>
</evidence>
<organism evidence="9">
    <name type="scientific">hydrothermal vent metagenome</name>
    <dbReference type="NCBI Taxonomy" id="652676"/>
    <lineage>
        <taxon>unclassified sequences</taxon>
        <taxon>metagenomes</taxon>
        <taxon>ecological metagenomes</taxon>
    </lineage>
</organism>
<keyword evidence="4" id="KW-0547">Nucleotide-binding</keyword>
<dbReference type="PANTHER" id="PTHR42700">
    <property type="entry name" value="SULFATE ADENYLYLTRANSFERASE"/>
    <property type="match status" value="1"/>
</dbReference>
<sequence>GMQLPTHYDFEVLRYTPESIRNEFHKWGWDKVVAFHTSKPMHRVHYEITTQAAKSLGANLLIQPVSGVGKPGDLAYYSRVHCYQAIIKQYPKYLAALSLVPQAMRMAGPREAIHNMIIRQNYGCSHFIIGPEHASPPGVRAGGQRFYEMYSAQAMVEEFQSRLDIKMCPVEEMGYCAEQGAYISCKTAQLENKKTQRFTEKEFNNALEHDHLVPNWYSYPDVIAELSKVRLSRKNKGLALFFTGLSGSGKSTLAKLIYARFIEQGDRPVTLLDGDVVRMNLSRELTFSKEHRDLNVKRIGYVASEITKNRGVAICAPIAPYEKTREFVREAIEEHGAFIEIHVATPLDVCEGRDRKGMYAKARKGIIKHFTGISDPYEIPQSPEIKIDTTGATPVECAQKIMLKLFKEGYIR</sequence>
<dbReference type="NCBIfam" id="NF003013">
    <property type="entry name" value="PRK03846.1"/>
    <property type="match status" value="1"/>
</dbReference>
<reference evidence="9" key="1">
    <citation type="submission" date="2018-06" db="EMBL/GenBank/DDBJ databases">
        <authorList>
            <person name="Zhirakovskaya E."/>
        </authorList>
    </citation>
    <scope>NUCLEOTIDE SEQUENCE</scope>
</reference>
<evidence type="ECO:0000256" key="4">
    <source>
        <dbReference type="ARBA" id="ARBA00022741"/>
    </source>
</evidence>
<dbReference type="Gene3D" id="3.40.50.620">
    <property type="entry name" value="HUPs"/>
    <property type="match status" value="1"/>
</dbReference>
<dbReference type="SUPFAM" id="SSF52374">
    <property type="entry name" value="Nucleotidylyl transferase"/>
    <property type="match status" value="1"/>
</dbReference>
<dbReference type="SUPFAM" id="SSF52540">
    <property type="entry name" value="P-loop containing nucleoside triphosphate hydrolases"/>
    <property type="match status" value="1"/>
</dbReference>
<evidence type="ECO:0000259" key="8">
    <source>
        <dbReference type="Pfam" id="PF01747"/>
    </source>
</evidence>
<dbReference type="InterPro" id="IPR014729">
    <property type="entry name" value="Rossmann-like_a/b/a_fold"/>
</dbReference>
<keyword evidence="9" id="KW-0548">Nucleotidyltransferase</keyword>
<evidence type="ECO:0000256" key="6">
    <source>
        <dbReference type="ARBA" id="ARBA00024327"/>
    </source>
</evidence>